<reference evidence="1 2" key="1">
    <citation type="journal article" date="2020" name="Microorganisms">
        <title>Reliable Identification of Environmental Pseudomonas Isolates Using the rpoD Gene.</title>
        <authorList>
            <consortium name="The Broad Institute Genome Sequencing Platform"/>
            <person name="Girard L."/>
            <person name="Lood C."/>
            <person name="Rokni-Zadeh H."/>
            <person name="van Noort V."/>
            <person name="Lavigne R."/>
            <person name="De Mot R."/>
        </authorList>
    </citation>
    <scope>NUCLEOTIDE SEQUENCE [LARGE SCALE GENOMIC DNA]</scope>
    <source>
        <strain evidence="1 2">SWRI196</strain>
    </source>
</reference>
<accession>A0ABR6ULB6</accession>
<dbReference type="Proteomes" id="UP000617171">
    <property type="component" value="Unassembled WGS sequence"/>
</dbReference>
<keyword evidence="2" id="KW-1185">Reference proteome</keyword>
<comment type="caution">
    <text evidence="1">The sequence shown here is derived from an EMBL/GenBank/DDBJ whole genome shotgun (WGS) entry which is preliminary data.</text>
</comment>
<evidence type="ECO:0000313" key="1">
    <source>
        <dbReference type="EMBL" id="MBC3345393.1"/>
    </source>
</evidence>
<proteinExistence type="predicted"/>
<dbReference type="RefSeq" id="WP_186653553.1">
    <property type="nucleotide sequence ID" value="NZ_JABWQV010000003.1"/>
</dbReference>
<dbReference type="EMBL" id="JABWQV010000003">
    <property type="protein sequence ID" value="MBC3345393.1"/>
    <property type="molecule type" value="Genomic_DNA"/>
</dbReference>
<organism evidence="1 2">
    <name type="scientific">Pseudomonas tehranensis</name>
    <dbReference type="NCBI Taxonomy" id="2745502"/>
    <lineage>
        <taxon>Bacteria</taxon>
        <taxon>Pseudomonadati</taxon>
        <taxon>Pseudomonadota</taxon>
        <taxon>Gammaproteobacteria</taxon>
        <taxon>Pseudomonadales</taxon>
        <taxon>Pseudomonadaceae</taxon>
        <taxon>Pseudomonas</taxon>
    </lineage>
</organism>
<gene>
    <name evidence="1" type="ORF">HU811_01935</name>
</gene>
<sequence length="91" mass="10270">MKDPHNTVERLTKALEAMATGGSASDRANAVLGELFALLASEFPSEDARSLFEKITSFDVNRSGIALNEYEQFFQSVWDLYWLMSANKQYK</sequence>
<evidence type="ECO:0000313" key="2">
    <source>
        <dbReference type="Proteomes" id="UP000617171"/>
    </source>
</evidence>
<name>A0ABR6ULB6_9PSED</name>
<protein>
    <submittedName>
        <fullName evidence="1">Uncharacterized protein</fullName>
    </submittedName>
</protein>